<evidence type="ECO:0000256" key="4">
    <source>
        <dbReference type="ARBA" id="ARBA00074847"/>
    </source>
</evidence>
<keyword evidence="2" id="KW-0560">Oxidoreductase</keyword>
<dbReference type="Gene3D" id="3.40.50.1970">
    <property type="match status" value="1"/>
</dbReference>
<dbReference type="PROSITE" id="PS00913">
    <property type="entry name" value="ADH_IRON_1"/>
    <property type="match status" value="1"/>
</dbReference>
<reference evidence="8" key="2">
    <citation type="submission" date="2024-10" db="UniProtKB">
        <authorList>
            <consortium name="EnsemblProtists"/>
        </authorList>
    </citation>
    <scope>IDENTIFICATION</scope>
</reference>
<dbReference type="GO" id="GO:0046872">
    <property type="term" value="F:metal ion binding"/>
    <property type="evidence" value="ECO:0007669"/>
    <property type="project" value="InterPro"/>
</dbReference>
<dbReference type="InterPro" id="IPR001670">
    <property type="entry name" value="ADH_Fe/GldA"/>
</dbReference>
<dbReference type="RefSeq" id="XP_005789285.1">
    <property type="nucleotide sequence ID" value="XM_005789228.1"/>
</dbReference>
<dbReference type="STRING" id="2903.R1FMM5"/>
<dbReference type="GO" id="GO:0006113">
    <property type="term" value="P:fermentation"/>
    <property type="evidence" value="ECO:0007669"/>
    <property type="project" value="UniProtKB-ARBA"/>
</dbReference>
<dbReference type="InterPro" id="IPR018211">
    <property type="entry name" value="ADH_Fe_CS"/>
</dbReference>
<dbReference type="GeneID" id="17282126"/>
<dbReference type="Gene3D" id="1.20.1090.10">
    <property type="entry name" value="Dehydroquinate synthase-like - alpha domain"/>
    <property type="match status" value="1"/>
</dbReference>
<dbReference type="eggNOG" id="KOG3857">
    <property type="taxonomic scope" value="Eukaryota"/>
</dbReference>
<comment type="similarity">
    <text evidence="1">Belongs to the iron-containing alcohol dehydrogenase family.</text>
</comment>
<evidence type="ECO:0000256" key="1">
    <source>
        <dbReference type="ARBA" id="ARBA00007358"/>
    </source>
</evidence>
<proteinExistence type="inferred from homology"/>
<evidence type="ECO:0000313" key="8">
    <source>
        <dbReference type="EnsemblProtists" id="EOD36856"/>
    </source>
</evidence>
<keyword evidence="9" id="KW-1185">Reference proteome</keyword>
<dbReference type="OMA" id="GFEFRTH"/>
<dbReference type="AlphaFoldDB" id="A0A0D3KM71"/>
<dbReference type="FunFam" id="3.40.50.1970:FF:000003">
    <property type="entry name" value="Alcohol dehydrogenase, iron-containing"/>
    <property type="match status" value="1"/>
</dbReference>
<feature type="domain" description="Alcohol dehydrogenase iron-type/glycerol dehydrogenase GldA" evidence="6">
    <location>
        <begin position="31"/>
        <end position="196"/>
    </location>
</feature>
<dbReference type="FunFam" id="1.20.1090.10:FF:000001">
    <property type="entry name" value="Aldehyde-alcohol dehydrogenase"/>
    <property type="match status" value="1"/>
</dbReference>
<dbReference type="Pfam" id="PF25137">
    <property type="entry name" value="ADH_Fe_C"/>
    <property type="match status" value="1"/>
</dbReference>
<evidence type="ECO:0000313" key="9">
    <source>
        <dbReference type="Proteomes" id="UP000013827"/>
    </source>
</evidence>
<evidence type="ECO:0000256" key="5">
    <source>
        <dbReference type="ARBA" id="ARBA00076695"/>
    </source>
</evidence>
<dbReference type="InterPro" id="IPR056798">
    <property type="entry name" value="ADH_Fe_C"/>
</dbReference>
<dbReference type="PANTHER" id="PTHR11496:SF102">
    <property type="entry name" value="ALCOHOL DEHYDROGENASE 4"/>
    <property type="match status" value="1"/>
</dbReference>
<dbReference type="KEGG" id="ehx:EMIHUDRAFT_415021"/>
<dbReference type="InterPro" id="IPR039697">
    <property type="entry name" value="Alcohol_dehydrogenase_Fe"/>
</dbReference>
<dbReference type="PaxDb" id="2903-EOD36856"/>
<dbReference type="Pfam" id="PF00465">
    <property type="entry name" value="Fe-ADH"/>
    <property type="match status" value="1"/>
</dbReference>
<evidence type="ECO:0000256" key="3">
    <source>
        <dbReference type="ARBA" id="ARBA00023027"/>
    </source>
</evidence>
<evidence type="ECO:0000256" key="2">
    <source>
        <dbReference type="ARBA" id="ARBA00023002"/>
    </source>
</evidence>
<dbReference type="SUPFAM" id="SSF56796">
    <property type="entry name" value="Dehydroquinate synthase-like"/>
    <property type="match status" value="1"/>
</dbReference>
<dbReference type="HOGENOM" id="CLU_007207_0_0_1"/>
<dbReference type="PANTHER" id="PTHR11496">
    <property type="entry name" value="ALCOHOL DEHYDROGENASE"/>
    <property type="match status" value="1"/>
</dbReference>
<name>A0A0D3KM71_EMIH1</name>
<dbReference type="CDD" id="cd14861">
    <property type="entry name" value="Fe-ADH-like"/>
    <property type="match status" value="1"/>
</dbReference>
<organism evidence="8 9">
    <name type="scientific">Emiliania huxleyi (strain CCMP1516)</name>
    <dbReference type="NCBI Taxonomy" id="280463"/>
    <lineage>
        <taxon>Eukaryota</taxon>
        <taxon>Haptista</taxon>
        <taxon>Haptophyta</taxon>
        <taxon>Prymnesiophyceae</taxon>
        <taxon>Isochrysidales</taxon>
        <taxon>Noelaerhabdaceae</taxon>
        <taxon>Emiliania</taxon>
    </lineage>
</organism>
<dbReference type="GO" id="GO:0004022">
    <property type="term" value="F:alcohol dehydrogenase (NAD+) activity"/>
    <property type="evidence" value="ECO:0007669"/>
    <property type="project" value="TreeGrafter"/>
</dbReference>
<dbReference type="Proteomes" id="UP000013827">
    <property type="component" value="Unassembled WGS sequence"/>
</dbReference>
<evidence type="ECO:0000259" key="7">
    <source>
        <dbReference type="Pfam" id="PF25137"/>
    </source>
</evidence>
<sequence>MQRAISSSRALLPKSSRGLSSVAADWAFPVPVTFGAGRAAELPAKLRERGSNRPLLVADKGLSGTPVVGGLFDSLAAAGLQPRLFGEVDANPTDLNIVAGAAAYREHAADGLVAVGGGSGLDAGKSIAMVAGSGRSLDELEWTRPPVEEMSCPPLVLIPTTAGTGAEMDSAAMYTDTSRRVKFCVAHPGCTAQIHVIADPLLTLSLPPTLTAWTGMDAVTHAIEALSVDSYHPMCDGIALESLRLMHTWLPAAVADGSDVAARSHMLAASAMAAVAFQKGLGAVHGLSEPVGAVHNSQHGLTNAILLPHVLRANRAAIEPKMDLAATYLGLPPPPPGYATTDGGFERVAAWLDTLAEQLQIPATLAEIGISDETAEECAAKAVANPTGFTNPLPFDAEMYSGVFRAAVEGRDRGRLQ</sequence>
<dbReference type="EnsemblProtists" id="EOD36856">
    <property type="protein sequence ID" value="EOD36856"/>
    <property type="gene ID" value="EMIHUDRAFT_415021"/>
</dbReference>
<feature type="domain" description="Fe-containing alcohol dehydrogenase-like C-terminal" evidence="7">
    <location>
        <begin position="211"/>
        <end position="407"/>
    </location>
</feature>
<reference evidence="9" key="1">
    <citation type="journal article" date="2013" name="Nature">
        <title>Pan genome of the phytoplankton Emiliania underpins its global distribution.</title>
        <authorList>
            <person name="Read B.A."/>
            <person name="Kegel J."/>
            <person name="Klute M.J."/>
            <person name="Kuo A."/>
            <person name="Lefebvre S.C."/>
            <person name="Maumus F."/>
            <person name="Mayer C."/>
            <person name="Miller J."/>
            <person name="Monier A."/>
            <person name="Salamov A."/>
            <person name="Young J."/>
            <person name="Aguilar M."/>
            <person name="Claverie J.M."/>
            <person name="Frickenhaus S."/>
            <person name="Gonzalez K."/>
            <person name="Herman E.K."/>
            <person name="Lin Y.C."/>
            <person name="Napier J."/>
            <person name="Ogata H."/>
            <person name="Sarno A.F."/>
            <person name="Shmutz J."/>
            <person name="Schroeder D."/>
            <person name="de Vargas C."/>
            <person name="Verret F."/>
            <person name="von Dassow P."/>
            <person name="Valentin K."/>
            <person name="Van de Peer Y."/>
            <person name="Wheeler G."/>
            <person name="Dacks J.B."/>
            <person name="Delwiche C.F."/>
            <person name="Dyhrman S.T."/>
            <person name="Glockner G."/>
            <person name="John U."/>
            <person name="Richards T."/>
            <person name="Worden A.Z."/>
            <person name="Zhang X."/>
            <person name="Grigoriev I.V."/>
            <person name="Allen A.E."/>
            <person name="Bidle K."/>
            <person name="Borodovsky M."/>
            <person name="Bowler C."/>
            <person name="Brownlee C."/>
            <person name="Cock J.M."/>
            <person name="Elias M."/>
            <person name="Gladyshev V.N."/>
            <person name="Groth M."/>
            <person name="Guda C."/>
            <person name="Hadaegh A."/>
            <person name="Iglesias-Rodriguez M.D."/>
            <person name="Jenkins J."/>
            <person name="Jones B.M."/>
            <person name="Lawson T."/>
            <person name="Leese F."/>
            <person name="Lindquist E."/>
            <person name="Lobanov A."/>
            <person name="Lomsadze A."/>
            <person name="Malik S.B."/>
            <person name="Marsh M.E."/>
            <person name="Mackinder L."/>
            <person name="Mock T."/>
            <person name="Mueller-Roeber B."/>
            <person name="Pagarete A."/>
            <person name="Parker M."/>
            <person name="Probert I."/>
            <person name="Quesneville H."/>
            <person name="Raines C."/>
            <person name="Rensing S.A."/>
            <person name="Riano-Pachon D.M."/>
            <person name="Richier S."/>
            <person name="Rokitta S."/>
            <person name="Shiraiwa Y."/>
            <person name="Soanes D.M."/>
            <person name="van der Giezen M."/>
            <person name="Wahlund T.M."/>
            <person name="Williams B."/>
            <person name="Wilson W."/>
            <person name="Wolfe G."/>
            <person name="Wurch L.L."/>
        </authorList>
    </citation>
    <scope>NUCLEOTIDE SEQUENCE</scope>
</reference>
<accession>A0A0D3KM71</accession>
<evidence type="ECO:0000259" key="6">
    <source>
        <dbReference type="Pfam" id="PF00465"/>
    </source>
</evidence>
<protein>
    <recommendedName>
        <fullName evidence="4">Alcohol dehydrogenase 4</fullName>
    </recommendedName>
    <alternativeName>
        <fullName evidence="5">Alcohol dehydrogenase IV</fullName>
    </alternativeName>
</protein>
<keyword evidence="3" id="KW-0520">NAD</keyword>